<dbReference type="PANTHER" id="PTHR23517:SF15">
    <property type="entry name" value="PROTON-DEPENDENT OLIGOPEPTIDE FAMILY TRANSPORT PROTEIN"/>
    <property type="match status" value="1"/>
</dbReference>
<feature type="transmembrane region" description="Helical" evidence="7">
    <location>
        <begin position="51"/>
        <end position="69"/>
    </location>
</feature>
<evidence type="ECO:0000256" key="7">
    <source>
        <dbReference type="SAM" id="Phobius"/>
    </source>
</evidence>
<keyword evidence="2" id="KW-0813">Transport</keyword>
<keyword evidence="6 7" id="KW-0472">Membrane</keyword>
<evidence type="ECO:0000256" key="1">
    <source>
        <dbReference type="ARBA" id="ARBA00004651"/>
    </source>
</evidence>
<organism evidence="8 9">
    <name type="scientific">Phocaeicola vulgatus</name>
    <name type="common">Bacteroides vulgatus</name>
    <dbReference type="NCBI Taxonomy" id="821"/>
    <lineage>
        <taxon>Bacteria</taxon>
        <taxon>Pseudomonadati</taxon>
        <taxon>Bacteroidota</taxon>
        <taxon>Bacteroidia</taxon>
        <taxon>Bacteroidales</taxon>
        <taxon>Bacteroidaceae</taxon>
        <taxon>Phocaeicola</taxon>
    </lineage>
</organism>
<dbReference type="InterPro" id="IPR050171">
    <property type="entry name" value="MFS_Transporters"/>
</dbReference>
<dbReference type="Proteomes" id="UP001200843">
    <property type="component" value="Unassembled WGS sequence"/>
</dbReference>
<evidence type="ECO:0000256" key="3">
    <source>
        <dbReference type="ARBA" id="ARBA00022475"/>
    </source>
</evidence>
<reference evidence="8" key="1">
    <citation type="submission" date="2022-01" db="EMBL/GenBank/DDBJ databases">
        <title>Collection of gut derived symbiotic bacterial strains cultured from healthy donors.</title>
        <authorList>
            <person name="Lin H."/>
            <person name="Kohout C."/>
            <person name="Waligurski E."/>
            <person name="Pamer E.G."/>
        </authorList>
    </citation>
    <scope>NUCLEOTIDE SEQUENCE</scope>
    <source>
        <strain evidence="8">DFI.6.72</strain>
    </source>
</reference>
<keyword evidence="4 7" id="KW-0812">Transmembrane</keyword>
<gene>
    <name evidence="8" type="ORF">L0N01_22780</name>
</gene>
<evidence type="ECO:0000256" key="6">
    <source>
        <dbReference type="ARBA" id="ARBA00023136"/>
    </source>
</evidence>
<accession>A0AAW5BSL4</accession>
<dbReference type="Pfam" id="PF00854">
    <property type="entry name" value="PTR2"/>
    <property type="match status" value="1"/>
</dbReference>
<dbReference type="PANTHER" id="PTHR23517">
    <property type="entry name" value="RESISTANCE PROTEIN MDTM, PUTATIVE-RELATED-RELATED"/>
    <property type="match status" value="1"/>
</dbReference>
<proteinExistence type="predicted"/>
<feature type="non-terminal residue" evidence="8">
    <location>
        <position position="70"/>
    </location>
</feature>
<feature type="transmembrane region" description="Helical" evidence="7">
    <location>
        <begin position="7"/>
        <end position="31"/>
    </location>
</feature>
<keyword evidence="5 7" id="KW-1133">Transmembrane helix</keyword>
<evidence type="ECO:0000256" key="4">
    <source>
        <dbReference type="ARBA" id="ARBA00022692"/>
    </source>
</evidence>
<protein>
    <submittedName>
        <fullName evidence="8">MFS transporter</fullName>
    </submittedName>
</protein>
<evidence type="ECO:0000256" key="5">
    <source>
        <dbReference type="ARBA" id="ARBA00022989"/>
    </source>
</evidence>
<dbReference type="Gene3D" id="1.20.1250.20">
    <property type="entry name" value="MFS general substrate transporter like domains"/>
    <property type="match status" value="1"/>
</dbReference>
<comment type="subcellular location">
    <subcellularLocation>
        <location evidence="1">Cell membrane</location>
        <topology evidence="1">Multi-pass membrane protein</topology>
    </subcellularLocation>
</comment>
<feature type="non-terminal residue" evidence="8">
    <location>
        <position position="1"/>
    </location>
</feature>
<dbReference type="EMBL" id="JAKNGO010000303">
    <property type="protein sequence ID" value="MCG4691403.1"/>
    <property type="molecule type" value="Genomic_DNA"/>
</dbReference>
<evidence type="ECO:0000313" key="9">
    <source>
        <dbReference type="Proteomes" id="UP001200843"/>
    </source>
</evidence>
<dbReference type="InterPro" id="IPR000109">
    <property type="entry name" value="POT_fam"/>
</dbReference>
<name>A0AAW5BSL4_PHOVU</name>
<evidence type="ECO:0000313" key="8">
    <source>
        <dbReference type="EMBL" id="MCG4691403.1"/>
    </source>
</evidence>
<evidence type="ECO:0000256" key="2">
    <source>
        <dbReference type="ARBA" id="ARBA00022448"/>
    </source>
</evidence>
<dbReference type="SUPFAM" id="SSF103473">
    <property type="entry name" value="MFS general substrate transporter"/>
    <property type="match status" value="1"/>
</dbReference>
<sequence>MAAGYALGYFATSVIWVHAMIILISIGTGFFKGNLNALVGELYDDNTRKDAAFSLLYTFVNLGSFIGSLT</sequence>
<comment type="caution">
    <text evidence="8">The sequence shown here is derived from an EMBL/GenBank/DDBJ whole genome shotgun (WGS) entry which is preliminary data.</text>
</comment>
<dbReference type="AlphaFoldDB" id="A0AAW5BSL4"/>
<dbReference type="InterPro" id="IPR036259">
    <property type="entry name" value="MFS_trans_sf"/>
</dbReference>
<dbReference type="GO" id="GO:0022857">
    <property type="term" value="F:transmembrane transporter activity"/>
    <property type="evidence" value="ECO:0007669"/>
    <property type="project" value="InterPro"/>
</dbReference>
<dbReference type="GO" id="GO:0005886">
    <property type="term" value="C:plasma membrane"/>
    <property type="evidence" value="ECO:0007669"/>
    <property type="project" value="UniProtKB-SubCell"/>
</dbReference>
<keyword evidence="3" id="KW-1003">Cell membrane</keyword>